<evidence type="ECO:0000259" key="14">
    <source>
        <dbReference type="PROSITE" id="PS51713"/>
    </source>
</evidence>
<keyword evidence="7 10" id="KW-0694">RNA-binding</keyword>
<dbReference type="EMBL" id="PVXP01000029">
    <property type="protein sequence ID" value="PRR84903.1"/>
    <property type="molecule type" value="Genomic_DNA"/>
</dbReference>
<dbReference type="RefSeq" id="WP_106009691.1">
    <property type="nucleotide sequence ID" value="NZ_JALCPJ010000002.1"/>
</dbReference>
<dbReference type="OrthoDB" id="9805918at2"/>
<dbReference type="NCBIfam" id="NF000908">
    <property type="entry name" value="PRK00089.1"/>
    <property type="match status" value="1"/>
</dbReference>
<dbReference type="InterPro" id="IPR006073">
    <property type="entry name" value="GTP-bd"/>
</dbReference>
<evidence type="ECO:0000256" key="4">
    <source>
        <dbReference type="ARBA" id="ARBA00022517"/>
    </source>
</evidence>
<evidence type="ECO:0000256" key="3">
    <source>
        <dbReference type="ARBA" id="ARBA00022475"/>
    </source>
</evidence>
<evidence type="ECO:0000256" key="7">
    <source>
        <dbReference type="ARBA" id="ARBA00022884"/>
    </source>
</evidence>
<evidence type="ECO:0000313" key="15">
    <source>
        <dbReference type="EMBL" id="PRR84903.1"/>
    </source>
</evidence>
<feature type="binding site" evidence="10">
    <location>
        <begin position="11"/>
        <end position="18"/>
    </location>
    <ligand>
        <name>GTP</name>
        <dbReference type="ChEBI" id="CHEBI:37565"/>
    </ligand>
</feature>
<feature type="binding site" evidence="10">
    <location>
        <begin position="120"/>
        <end position="123"/>
    </location>
    <ligand>
        <name>GTP</name>
        <dbReference type="ChEBI" id="CHEBI:37565"/>
    </ligand>
</feature>
<organism evidence="15 16">
    <name type="scientific">Clostridium luticellarii</name>
    <dbReference type="NCBI Taxonomy" id="1691940"/>
    <lineage>
        <taxon>Bacteria</taxon>
        <taxon>Bacillati</taxon>
        <taxon>Bacillota</taxon>
        <taxon>Clostridia</taxon>
        <taxon>Eubacteriales</taxon>
        <taxon>Clostridiaceae</taxon>
        <taxon>Clostridium</taxon>
    </lineage>
</organism>
<feature type="region of interest" description="G1" evidence="11">
    <location>
        <begin position="11"/>
        <end position="18"/>
    </location>
</feature>
<feature type="domain" description="Era-type G" evidence="14">
    <location>
        <begin position="3"/>
        <end position="170"/>
    </location>
</feature>
<dbReference type="Gene3D" id="3.40.50.300">
    <property type="entry name" value="P-loop containing nucleotide triphosphate hydrolases"/>
    <property type="match status" value="1"/>
</dbReference>
<dbReference type="AlphaFoldDB" id="A0A2T0BM29"/>
<dbReference type="NCBIfam" id="TIGR00231">
    <property type="entry name" value="small_GTP"/>
    <property type="match status" value="1"/>
</dbReference>
<dbReference type="NCBIfam" id="TIGR00436">
    <property type="entry name" value="era"/>
    <property type="match status" value="1"/>
</dbReference>
<keyword evidence="4 10" id="KW-0690">Ribosome biogenesis</keyword>
<feature type="binding site" evidence="10">
    <location>
        <begin position="58"/>
        <end position="62"/>
    </location>
    <ligand>
        <name>GTP</name>
        <dbReference type="ChEBI" id="CHEBI:37565"/>
    </ligand>
</feature>
<dbReference type="CDD" id="cd04163">
    <property type="entry name" value="Era"/>
    <property type="match status" value="1"/>
</dbReference>
<comment type="caution">
    <text evidence="15">The sequence shown here is derived from an EMBL/GenBank/DDBJ whole genome shotgun (WGS) entry which is preliminary data.</text>
</comment>
<comment type="subunit">
    <text evidence="10">Monomer.</text>
</comment>
<dbReference type="Gene3D" id="3.30.300.20">
    <property type="match status" value="1"/>
</dbReference>
<dbReference type="Pfam" id="PF01926">
    <property type="entry name" value="MMR_HSR1"/>
    <property type="match status" value="1"/>
</dbReference>
<dbReference type="PRINTS" id="PR00326">
    <property type="entry name" value="GTP1OBG"/>
</dbReference>
<dbReference type="HAMAP" id="MF_00367">
    <property type="entry name" value="GTPase_Era"/>
    <property type="match status" value="1"/>
</dbReference>
<evidence type="ECO:0000256" key="6">
    <source>
        <dbReference type="ARBA" id="ARBA00022741"/>
    </source>
</evidence>
<feature type="region of interest" description="G2" evidence="11">
    <location>
        <begin position="37"/>
        <end position="41"/>
    </location>
</feature>
<comment type="subcellular location">
    <subcellularLocation>
        <location evidence="10">Cytoplasm</location>
    </subcellularLocation>
    <subcellularLocation>
        <location evidence="10">Cell membrane</location>
        <topology evidence="10">Peripheral membrane protein</topology>
    </subcellularLocation>
</comment>
<dbReference type="FunFam" id="3.40.50.300:FF:000094">
    <property type="entry name" value="GTPase Era"/>
    <property type="match status" value="1"/>
</dbReference>
<sequence length="294" mass="33677">MFKSGFITIIGRPNVGKSTLLNTIIGEKLSIVSCKPQTTRNNINTILTQDNFQLIFVDTPGIHKPKDKLGNYMVKSAEDSIKDVDLVLFLTTPQDDIGGGDRYILENIREAQVPVFLVLNKIDENPASRTAETLKNYSEFFNFQEIVPVSALKKKNTDELLDLMVKYMPEGPKYYPDDAITDKQEKFIVAEIIREKALRLLSKEVPHGIAIEIIFMRKDSKGIYNIEANILCEKESHKGIIIGKNGSMLKKISSYARMDIEKFLDSRVYLQVWVKVRKEWRDNDRLLKELGYKI</sequence>
<evidence type="ECO:0000256" key="5">
    <source>
        <dbReference type="ARBA" id="ARBA00022730"/>
    </source>
</evidence>
<feature type="region of interest" description="G3" evidence="11">
    <location>
        <begin position="58"/>
        <end position="61"/>
    </location>
</feature>
<dbReference type="InterPro" id="IPR027417">
    <property type="entry name" value="P-loop_NTPase"/>
</dbReference>
<evidence type="ECO:0000256" key="1">
    <source>
        <dbReference type="ARBA" id="ARBA00007921"/>
    </source>
</evidence>
<keyword evidence="8 10" id="KW-0342">GTP-binding</keyword>
<dbReference type="SUPFAM" id="SSF54814">
    <property type="entry name" value="Prokaryotic type KH domain (KH-domain type II)"/>
    <property type="match status" value="1"/>
</dbReference>
<dbReference type="GO" id="GO:0070181">
    <property type="term" value="F:small ribosomal subunit rRNA binding"/>
    <property type="evidence" value="ECO:0007669"/>
    <property type="project" value="UniProtKB-UniRule"/>
</dbReference>
<feature type="domain" description="KH type-2" evidence="13">
    <location>
        <begin position="201"/>
        <end position="278"/>
    </location>
</feature>
<dbReference type="PROSITE" id="PS51713">
    <property type="entry name" value="G_ERA"/>
    <property type="match status" value="1"/>
</dbReference>
<dbReference type="InterPro" id="IPR005662">
    <property type="entry name" value="GTPase_Era-like"/>
</dbReference>
<dbReference type="InterPro" id="IPR015946">
    <property type="entry name" value="KH_dom-like_a/b"/>
</dbReference>
<dbReference type="InterPro" id="IPR005225">
    <property type="entry name" value="Small_GTP-bd"/>
</dbReference>
<dbReference type="SUPFAM" id="SSF52540">
    <property type="entry name" value="P-loop containing nucleoside triphosphate hydrolases"/>
    <property type="match status" value="1"/>
</dbReference>
<dbReference type="GO" id="GO:0000028">
    <property type="term" value="P:ribosomal small subunit assembly"/>
    <property type="evidence" value="ECO:0007669"/>
    <property type="project" value="TreeGrafter"/>
</dbReference>
<comment type="function">
    <text evidence="10">An essential GTPase that binds both GDP and GTP, with rapid nucleotide exchange. Plays a role in 16S rRNA processing and 30S ribosomal subunit biogenesis and possibly also in cell cycle regulation and energy metabolism.</text>
</comment>
<feature type="region of interest" description="G4" evidence="11">
    <location>
        <begin position="120"/>
        <end position="123"/>
    </location>
</feature>
<dbReference type="PANTHER" id="PTHR42698">
    <property type="entry name" value="GTPASE ERA"/>
    <property type="match status" value="1"/>
</dbReference>
<gene>
    <name evidence="10 15" type="primary">era</name>
    <name evidence="15" type="ORF">CLLU_20970</name>
</gene>
<keyword evidence="5 10" id="KW-0699">rRNA-binding</keyword>
<dbReference type="GO" id="GO:0043024">
    <property type="term" value="F:ribosomal small subunit binding"/>
    <property type="evidence" value="ECO:0007669"/>
    <property type="project" value="TreeGrafter"/>
</dbReference>
<evidence type="ECO:0000259" key="13">
    <source>
        <dbReference type="PROSITE" id="PS50823"/>
    </source>
</evidence>
<evidence type="ECO:0000256" key="11">
    <source>
        <dbReference type="PROSITE-ProRule" id="PRU01050"/>
    </source>
</evidence>
<reference evidence="15 16" key="1">
    <citation type="submission" date="2018-03" db="EMBL/GenBank/DDBJ databases">
        <title>Genome sequence of Clostridium luticellarii DSM 29923.</title>
        <authorList>
            <person name="Poehlein A."/>
            <person name="Daniel R."/>
        </authorList>
    </citation>
    <scope>NUCLEOTIDE SEQUENCE [LARGE SCALE GENOMIC DNA]</scope>
    <source>
        <strain evidence="15 16">DSM 29923</strain>
    </source>
</reference>
<evidence type="ECO:0000256" key="8">
    <source>
        <dbReference type="ARBA" id="ARBA00023134"/>
    </source>
</evidence>
<evidence type="ECO:0000313" key="16">
    <source>
        <dbReference type="Proteomes" id="UP000237798"/>
    </source>
</evidence>
<keyword evidence="3 10" id="KW-1003">Cell membrane</keyword>
<dbReference type="PANTHER" id="PTHR42698:SF1">
    <property type="entry name" value="GTPASE ERA, MITOCHONDRIAL"/>
    <property type="match status" value="1"/>
</dbReference>
<dbReference type="GO" id="GO:0005886">
    <property type="term" value="C:plasma membrane"/>
    <property type="evidence" value="ECO:0007669"/>
    <property type="project" value="UniProtKB-SubCell"/>
</dbReference>
<dbReference type="Proteomes" id="UP000237798">
    <property type="component" value="Unassembled WGS sequence"/>
</dbReference>
<protein>
    <recommendedName>
        <fullName evidence="2 10">GTPase Era</fullName>
    </recommendedName>
</protein>
<dbReference type="GO" id="GO:0005829">
    <property type="term" value="C:cytosol"/>
    <property type="evidence" value="ECO:0007669"/>
    <property type="project" value="TreeGrafter"/>
</dbReference>
<dbReference type="PROSITE" id="PS50823">
    <property type="entry name" value="KH_TYPE_2"/>
    <property type="match status" value="1"/>
</dbReference>
<proteinExistence type="inferred from homology"/>
<dbReference type="CDD" id="cd22534">
    <property type="entry name" value="KH-II_Era"/>
    <property type="match status" value="1"/>
</dbReference>
<evidence type="ECO:0000256" key="9">
    <source>
        <dbReference type="ARBA" id="ARBA00023136"/>
    </source>
</evidence>
<dbReference type="GO" id="GO:0003924">
    <property type="term" value="F:GTPase activity"/>
    <property type="evidence" value="ECO:0007669"/>
    <property type="project" value="UniProtKB-UniRule"/>
</dbReference>
<accession>A0A2T0BM29</accession>
<name>A0A2T0BM29_9CLOT</name>
<dbReference type="InterPro" id="IPR009019">
    <property type="entry name" value="KH_sf_prok-type"/>
</dbReference>
<evidence type="ECO:0000256" key="10">
    <source>
        <dbReference type="HAMAP-Rule" id="MF_00367"/>
    </source>
</evidence>
<evidence type="ECO:0000256" key="12">
    <source>
        <dbReference type="RuleBase" id="RU003761"/>
    </source>
</evidence>
<dbReference type="Pfam" id="PF07650">
    <property type="entry name" value="KH_2"/>
    <property type="match status" value="1"/>
</dbReference>
<keyword evidence="9 10" id="KW-0472">Membrane</keyword>
<keyword evidence="10" id="KW-0963">Cytoplasm</keyword>
<dbReference type="GO" id="GO:0005525">
    <property type="term" value="F:GTP binding"/>
    <property type="evidence" value="ECO:0007669"/>
    <property type="project" value="UniProtKB-UniRule"/>
</dbReference>
<keyword evidence="16" id="KW-1185">Reference proteome</keyword>
<feature type="region of interest" description="G5" evidence="11">
    <location>
        <begin position="149"/>
        <end position="151"/>
    </location>
</feature>
<evidence type="ECO:0000256" key="2">
    <source>
        <dbReference type="ARBA" id="ARBA00020484"/>
    </source>
</evidence>
<dbReference type="InterPro" id="IPR030388">
    <property type="entry name" value="G_ERA_dom"/>
</dbReference>
<comment type="similarity">
    <text evidence="1 10 11 12">Belongs to the TRAFAC class TrmE-Era-EngA-EngB-Septin-like GTPase superfamily. Era GTPase family.</text>
</comment>
<keyword evidence="6 10" id="KW-0547">Nucleotide-binding</keyword>
<dbReference type="InterPro" id="IPR004044">
    <property type="entry name" value="KH_dom_type_2"/>
</dbReference>
<dbReference type="FunFam" id="3.30.300.20:FF:000003">
    <property type="entry name" value="GTPase Era"/>
    <property type="match status" value="1"/>
</dbReference>